<accession>A0A1I6MWE3</accession>
<dbReference type="InterPro" id="IPR006143">
    <property type="entry name" value="RND_pump_MFP"/>
</dbReference>
<dbReference type="GO" id="GO:1990281">
    <property type="term" value="C:efflux pump complex"/>
    <property type="evidence" value="ECO:0007669"/>
    <property type="project" value="TreeGrafter"/>
</dbReference>
<evidence type="ECO:0000313" key="6">
    <source>
        <dbReference type="Proteomes" id="UP000198926"/>
    </source>
</evidence>
<keyword evidence="3" id="KW-1133">Transmembrane helix</keyword>
<comment type="similarity">
    <text evidence="1">Belongs to the membrane fusion protein (MFP) (TC 8.A.1) family.</text>
</comment>
<dbReference type="Pfam" id="PF25917">
    <property type="entry name" value="BSH_RND"/>
    <property type="match status" value="1"/>
</dbReference>
<evidence type="ECO:0000256" key="1">
    <source>
        <dbReference type="ARBA" id="ARBA00009477"/>
    </source>
</evidence>
<dbReference type="PANTHER" id="PTHR30469">
    <property type="entry name" value="MULTIDRUG RESISTANCE PROTEIN MDTA"/>
    <property type="match status" value="1"/>
</dbReference>
<name>A0A1I6MWE3_9RHOB</name>
<dbReference type="Gene3D" id="2.40.30.170">
    <property type="match status" value="1"/>
</dbReference>
<gene>
    <name evidence="5" type="ORF">SAMN05444714_2458</name>
</gene>
<feature type="coiled-coil region" evidence="2">
    <location>
        <begin position="124"/>
        <end position="194"/>
    </location>
</feature>
<evidence type="ECO:0000256" key="2">
    <source>
        <dbReference type="SAM" id="Coils"/>
    </source>
</evidence>
<dbReference type="STRING" id="1123755.SAMN05444714_2458"/>
<dbReference type="AlphaFoldDB" id="A0A1I6MWE3"/>
<keyword evidence="2" id="KW-0175">Coiled coil</keyword>
<keyword evidence="3" id="KW-0472">Membrane</keyword>
<keyword evidence="3" id="KW-0812">Transmembrane</keyword>
<evidence type="ECO:0000313" key="5">
    <source>
        <dbReference type="EMBL" id="SFS20035.1"/>
    </source>
</evidence>
<evidence type="ECO:0000256" key="3">
    <source>
        <dbReference type="SAM" id="Phobius"/>
    </source>
</evidence>
<dbReference type="GO" id="GO:0015562">
    <property type="term" value="F:efflux transmembrane transporter activity"/>
    <property type="evidence" value="ECO:0007669"/>
    <property type="project" value="TreeGrafter"/>
</dbReference>
<dbReference type="EMBL" id="FOZM01000002">
    <property type="protein sequence ID" value="SFS20035.1"/>
    <property type="molecule type" value="Genomic_DNA"/>
</dbReference>
<dbReference type="Proteomes" id="UP000198926">
    <property type="component" value="Unassembled WGS sequence"/>
</dbReference>
<reference evidence="5 6" key="1">
    <citation type="submission" date="2016-10" db="EMBL/GenBank/DDBJ databases">
        <authorList>
            <person name="de Groot N.N."/>
        </authorList>
    </citation>
    <scope>NUCLEOTIDE SEQUENCE [LARGE SCALE GENOMIC DNA]</scope>
    <source>
        <strain evidence="5 6">DSM 29433</strain>
    </source>
</reference>
<protein>
    <submittedName>
        <fullName evidence="5">RND family efflux transporter, MFP subunit</fullName>
    </submittedName>
</protein>
<dbReference type="Gene3D" id="1.10.287.470">
    <property type="entry name" value="Helix hairpin bin"/>
    <property type="match status" value="1"/>
</dbReference>
<dbReference type="Gene3D" id="2.40.420.20">
    <property type="match status" value="1"/>
</dbReference>
<evidence type="ECO:0000259" key="4">
    <source>
        <dbReference type="Pfam" id="PF25917"/>
    </source>
</evidence>
<dbReference type="PANTHER" id="PTHR30469:SF11">
    <property type="entry name" value="BLL4320 PROTEIN"/>
    <property type="match status" value="1"/>
</dbReference>
<feature type="domain" description="Multidrug resistance protein MdtA-like barrel-sandwich hybrid" evidence="4">
    <location>
        <begin position="103"/>
        <end position="230"/>
    </location>
</feature>
<feature type="transmembrane region" description="Helical" evidence="3">
    <location>
        <begin position="27"/>
        <end position="47"/>
    </location>
</feature>
<organism evidence="5 6">
    <name type="scientific">Yoonia litorea</name>
    <dbReference type="NCBI Taxonomy" id="1123755"/>
    <lineage>
        <taxon>Bacteria</taxon>
        <taxon>Pseudomonadati</taxon>
        <taxon>Pseudomonadota</taxon>
        <taxon>Alphaproteobacteria</taxon>
        <taxon>Rhodobacterales</taxon>
        <taxon>Paracoccaceae</taxon>
        <taxon>Yoonia</taxon>
    </lineage>
</organism>
<dbReference type="Gene3D" id="2.40.50.100">
    <property type="match status" value="1"/>
</dbReference>
<sequence>MLESLTFRESSMSDEQSFNLFRRGLRAFLRAGATLFVTAIAMGLVLWGSNTLAQRAEADTITSIAEPLPVQVRPIEMRRGFTLSRQFVGQVEASKNVTLSFERSGQLEAILVVEGQRVFEGDVLARLDTALLEAEQQRLEASQAATRAQADFAESRLTRAVALQSDGFASTEAVDQARANRDELIARLDEIAAALHSVQINLEKSEITAAFDGRIGLTNVDGQEALAAGSPVLTLVQTDAPEIRVGLPLSVTEQMLQSATVRIRGDEFVAELLQIRPDIDPVTRTRTAIFALQTDQPIVVGETATLILDQAVAATGTWVPLDALQEGQGGAWSILTVDDEIVRHALVEVLHTEPSRAFVRGTFAADALLIETGAHRVVPGQRVRVLQSQG</sequence>
<dbReference type="SUPFAM" id="SSF111369">
    <property type="entry name" value="HlyD-like secretion proteins"/>
    <property type="match status" value="1"/>
</dbReference>
<keyword evidence="6" id="KW-1185">Reference proteome</keyword>
<dbReference type="InterPro" id="IPR058625">
    <property type="entry name" value="MdtA-like_BSH"/>
</dbReference>
<proteinExistence type="inferred from homology"/>
<dbReference type="NCBIfam" id="TIGR01730">
    <property type="entry name" value="RND_mfp"/>
    <property type="match status" value="1"/>
</dbReference>